<dbReference type="PANTHER" id="PTHR31138:SF1">
    <property type="entry name" value="PDZ DOMAIN-CONTAINING PROTEIN"/>
    <property type="match status" value="1"/>
</dbReference>
<name>A0ABR2ZPK2_9AGAR</name>
<dbReference type="Proteomes" id="UP001437256">
    <property type="component" value="Unassembled WGS sequence"/>
</dbReference>
<reference evidence="5 6" key="1">
    <citation type="submission" date="2024-05" db="EMBL/GenBank/DDBJ databases">
        <title>A draft genome resource for the thread blight pathogen Marasmius tenuissimus strain MS-2.</title>
        <authorList>
            <person name="Yulfo-Soto G.E."/>
            <person name="Baruah I.K."/>
            <person name="Amoako-Attah I."/>
            <person name="Bukari Y."/>
            <person name="Meinhardt L.W."/>
            <person name="Bailey B.A."/>
            <person name="Cohen S.P."/>
        </authorList>
    </citation>
    <scope>NUCLEOTIDE SEQUENCE [LARGE SCALE GENOMIC DNA]</scope>
    <source>
        <strain evidence="5 6">MS-2</strain>
    </source>
</reference>
<feature type="compositionally biased region" description="Basic and acidic residues" evidence="2">
    <location>
        <begin position="593"/>
        <end position="607"/>
    </location>
</feature>
<evidence type="ECO:0000256" key="2">
    <source>
        <dbReference type="SAM" id="MobiDB-lite"/>
    </source>
</evidence>
<dbReference type="EMBL" id="JBBXMP010000077">
    <property type="protein sequence ID" value="KAL0063602.1"/>
    <property type="molecule type" value="Genomic_DNA"/>
</dbReference>
<evidence type="ECO:0000259" key="4">
    <source>
        <dbReference type="Pfam" id="PF19343"/>
    </source>
</evidence>
<feature type="region of interest" description="Disordered" evidence="2">
    <location>
        <begin position="1"/>
        <end position="26"/>
    </location>
</feature>
<feature type="domain" description="HAM1-like C-terminal" evidence="3">
    <location>
        <begin position="685"/>
        <end position="822"/>
    </location>
</feature>
<dbReference type="Gene3D" id="3.15.10.10">
    <property type="entry name" value="Bactericidal permeability-increasing protein, domain 1"/>
    <property type="match status" value="1"/>
</dbReference>
<feature type="domain" description="HAM1-like N-terminal" evidence="4">
    <location>
        <begin position="14"/>
        <end position="666"/>
    </location>
</feature>
<evidence type="ECO:0000259" key="3">
    <source>
        <dbReference type="Pfam" id="PF14613"/>
    </source>
</evidence>
<organism evidence="5 6">
    <name type="scientific">Marasmius tenuissimus</name>
    <dbReference type="NCBI Taxonomy" id="585030"/>
    <lineage>
        <taxon>Eukaryota</taxon>
        <taxon>Fungi</taxon>
        <taxon>Dikarya</taxon>
        <taxon>Basidiomycota</taxon>
        <taxon>Agaricomycotina</taxon>
        <taxon>Agaricomycetes</taxon>
        <taxon>Agaricomycetidae</taxon>
        <taxon>Agaricales</taxon>
        <taxon>Marasmiineae</taxon>
        <taxon>Marasmiaceae</taxon>
        <taxon>Marasmius</taxon>
    </lineage>
</organism>
<evidence type="ECO:0000313" key="6">
    <source>
        <dbReference type="Proteomes" id="UP001437256"/>
    </source>
</evidence>
<feature type="region of interest" description="Disordered" evidence="2">
    <location>
        <begin position="593"/>
        <end position="613"/>
    </location>
</feature>
<keyword evidence="6" id="KW-1185">Reference proteome</keyword>
<evidence type="ECO:0000256" key="1">
    <source>
        <dbReference type="SAM" id="Coils"/>
    </source>
</evidence>
<keyword evidence="1" id="KW-0175">Coiled coil</keyword>
<feature type="coiled-coil region" evidence="1">
    <location>
        <begin position="726"/>
        <end position="753"/>
    </location>
</feature>
<protein>
    <submittedName>
        <fullName evidence="5">Uncharacterized protein</fullName>
    </submittedName>
</protein>
<proteinExistence type="predicted"/>
<dbReference type="PANTHER" id="PTHR31138">
    <property type="entry name" value="CHROMOSOME 19, WHOLE GENOME SHOTGUN SEQUENCE"/>
    <property type="match status" value="1"/>
</dbReference>
<dbReference type="InterPro" id="IPR027842">
    <property type="entry name" value="HAM1-like_C"/>
</dbReference>
<evidence type="ECO:0000313" key="5">
    <source>
        <dbReference type="EMBL" id="KAL0063602.1"/>
    </source>
</evidence>
<feature type="region of interest" description="Disordered" evidence="2">
    <location>
        <begin position="826"/>
        <end position="854"/>
    </location>
</feature>
<gene>
    <name evidence="5" type="ORF">AAF712_009457</name>
</gene>
<dbReference type="Pfam" id="PF14613">
    <property type="entry name" value="HAM1_C"/>
    <property type="match status" value="1"/>
</dbReference>
<feature type="compositionally biased region" description="Basic and acidic residues" evidence="2">
    <location>
        <begin position="834"/>
        <end position="843"/>
    </location>
</feature>
<feature type="coiled-coil region" evidence="1">
    <location>
        <begin position="206"/>
        <end position="243"/>
    </location>
</feature>
<accession>A0ABR2ZPK2</accession>
<dbReference type="Pfam" id="PF19343">
    <property type="entry name" value="HAM1_N"/>
    <property type="match status" value="1"/>
</dbReference>
<dbReference type="InterPro" id="IPR045967">
    <property type="entry name" value="HAM1-like_N"/>
</dbReference>
<sequence length="872" mass="97582">MSLPPAPKDTSTHPSKGAVIDPVDKDAKDRDVDRKLTLYTALLALRSSKLPTNAQLDAYLSYWKGLQDSSSDPKTSQLSKEGQKLVRDVQDILETLRVLVKEKNRDEIIQEFTWNTRGLSDDVTASAEATTKDAKTPVTQDKAREDGQVAIKHLRTLLTLLLTNSEARKLVSDFGLIGRDLAAEGVAPNEEKLRTVDEPHRGSQEFVDAEELKRRKEEAKEKIEAAKQTKDQKKEEAANAALDEINTAQARAETDGPEAAANEVTSPTKKKGFMERITGGVKDTIPGEHQDKAKAHYGRGKEFITEEYFPESRRDQWIWRGKKVIIECQKHPEYQESLEWLISFIKEYASHGRSFSQTQLDNSKSNAPSSLNTSLHQLKVILERFASNKSFNNLILDPINALIDDAKRDPELESWWKEVGVYLERCVKEPGYVTEPQCEAEGRKLEDTGKIFFGGEVRSDLKGGEKEARERGKYREHLDRVFDGAKDFVGGVAEDRTNKRLGTDIQRLTKDLLFENDHLKFKSDLWNDVRGVILPGLIDEVGYIPIPRIEYTDETFDLVVENLTLSGRNLFPNVVEVEMHNWLRWETFDKLNHPKDPHNSTTKDSKRPPNSHHKFHMHMTQIQADMRDVLFYFHKKGGAIKIKDSGVADLVLGGEGMSVDVELGDSRDEARLFDIKKVAVKIEGSLKVSIRDTKHDVLYKTLKPLMMGLVKRQVQKAVESGIRSGFEFISEELIAVKQRMDEAQRAAEAGEGEEAVGRLQALQDAFKRTPSISANSKDAVSVQSAGGASQFKVVANKRNSILGEVGHSGGWVSRVGEREKLIGRASTSQPGAGLDDKGDREKAALAGTSHAPGGETWKSEVFDLRLNTQAKV</sequence>
<comment type="caution">
    <text evidence="5">The sequence shown here is derived from an EMBL/GenBank/DDBJ whole genome shotgun (WGS) entry which is preliminary data.</text>
</comment>